<dbReference type="Proteomes" id="UP000602905">
    <property type="component" value="Unassembled WGS sequence"/>
</dbReference>
<sequence>MSPAARMSHSPPSTHEDEPTGTGLQSRSRNARAQARHRAKRKKYIETLEETVKRLQTIVDAAGLDPNAFPPPMPSAHVHSHPYLRELQDDNARLRREADALRVQIAALTAHVSAGSHVTSSLPMHYAPSPPPSDAHTPPPNSERDSKKRRMSAERDHAPFYFIQDSHPQGRTSPASASTSSLATTNSSIHTQTATTSGSSLSMLSPLQQQVVYNSLFSGLGSGANSTPSVSTGSSSQPSHASRPTSPPVPVSTFAQLPATTSLLATSLYPLLTLGIAGGAVSGELGAAAWNAFQQSQLAQQNASNGQQSHSSLAGLSQMGHQTSGLSQNMGQPSLGQGLPGLHNPNPPSFMTHSQPMSTLSSGLESASGLPTAAGLSRMDSPSGLPQSLESMRTSSPNTGSSSPPRFDPSRFESSARFDPPASASRFESSSSLFDPPANSPHMLTGTPPGFGSSNSSTPGLPVRHIPEARRSSGSSRRDDVL</sequence>
<dbReference type="Gene3D" id="1.20.5.170">
    <property type="match status" value="1"/>
</dbReference>
<dbReference type="PROSITE" id="PS00036">
    <property type="entry name" value="BZIP_BASIC"/>
    <property type="match status" value="1"/>
</dbReference>
<feature type="compositionally biased region" description="Low complexity" evidence="2">
    <location>
        <begin position="391"/>
        <end position="405"/>
    </location>
</feature>
<dbReference type="CDD" id="cd14688">
    <property type="entry name" value="bZIP_YAP"/>
    <property type="match status" value="1"/>
</dbReference>
<feature type="non-terminal residue" evidence="4">
    <location>
        <position position="482"/>
    </location>
</feature>
<feature type="coiled-coil region" evidence="1">
    <location>
        <begin position="84"/>
        <end position="111"/>
    </location>
</feature>
<evidence type="ECO:0000256" key="2">
    <source>
        <dbReference type="SAM" id="MobiDB-lite"/>
    </source>
</evidence>
<organism evidence="4 5">
    <name type="scientific">Rhizoctonia solani</name>
    <dbReference type="NCBI Taxonomy" id="456999"/>
    <lineage>
        <taxon>Eukaryota</taxon>
        <taxon>Fungi</taxon>
        <taxon>Dikarya</taxon>
        <taxon>Basidiomycota</taxon>
        <taxon>Agaricomycotina</taxon>
        <taxon>Agaricomycetes</taxon>
        <taxon>Cantharellales</taxon>
        <taxon>Ceratobasidiaceae</taxon>
        <taxon>Rhizoctonia</taxon>
    </lineage>
</organism>
<evidence type="ECO:0000256" key="1">
    <source>
        <dbReference type="SAM" id="Coils"/>
    </source>
</evidence>
<feature type="compositionally biased region" description="Low complexity" evidence="2">
    <location>
        <begin position="423"/>
        <end position="432"/>
    </location>
</feature>
<evidence type="ECO:0000313" key="5">
    <source>
        <dbReference type="Proteomes" id="UP000602905"/>
    </source>
</evidence>
<feature type="compositionally biased region" description="Low complexity" evidence="2">
    <location>
        <begin position="226"/>
        <end position="239"/>
    </location>
</feature>
<feature type="compositionally biased region" description="Pro residues" evidence="2">
    <location>
        <begin position="128"/>
        <end position="141"/>
    </location>
</feature>
<feature type="domain" description="BZIP" evidence="3">
    <location>
        <begin position="27"/>
        <end position="40"/>
    </location>
</feature>
<proteinExistence type="predicted"/>
<gene>
    <name evidence="4" type="ORF">RHS03_09498</name>
</gene>
<protein>
    <recommendedName>
        <fullName evidence="3">BZIP domain-containing protein</fullName>
    </recommendedName>
</protein>
<comment type="caution">
    <text evidence="4">The sequence shown here is derived from an EMBL/GenBank/DDBJ whole genome shotgun (WGS) entry which is preliminary data.</text>
</comment>
<keyword evidence="1" id="KW-0175">Coiled coil</keyword>
<feature type="region of interest" description="Disordered" evidence="2">
    <location>
        <begin position="1"/>
        <end position="42"/>
    </location>
</feature>
<feature type="compositionally biased region" description="Low complexity" evidence="2">
    <location>
        <begin position="172"/>
        <end position="188"/>
    </location>
</feature>
<dbReference type="GO" id="GO:0003700">
    <property type="term" value="F:DNA-binding transcription factor activity"/>
    <property type="evidence" value="ECO:0007669"/>
    <property type="project" value="InterPro"/>
</dbReference>
<feature type="compositionally biased region" description="Low complexity" evidence="2">
    <location>
        <begin position="331"/>
        <end position="342"/>
    </location>
</feature>
<feature type="compositionally biased region" description="Basic and acidic residues" evidence="2">
    <location>
        <begin position="465"/>
        <end position="482"/>
    </location>
</feature>
<feature type="compositionally biased region" description="Polar residues" evidence="2">
    <location>
        <begin position="319"/>
        <end position="330"/>
    </location>
</feature>
<feature type="region of interest" description="Disordered" evidence="2">
    <location>
        <begin position="119"/>
        <end position="200"/>
    </location>
</feature>
<feature type="compositionally biased region" description="Polar residues" evidence="2">
    <location>
        <begin position="349"/>
        <end position="365"/>
    </location>
</feature>
<evidence type="ECO:0000313" key="4">
    <source>
        <dbReference type="EMBL" id="KAF8688552.1"/>
    </source>
</evidence>
<feature type="compositionally biased region" description="Basic and acidic residues" evidence="2">
    <location>
        <begin position="142"/>
        <end position="158"/>
    </location>
</feature>
<dbReference type="AlphaFoldDB" id="A0A8H7HKY7"/>
<dbReference type="EMBL" id="JACYCD010000692">
    <property type="protein sequence ID" value="KAF8688552.1"/>
    <property type="molecule type" value="Genomic_DNA"/>
</dbReference>
<feature type="region of interest" description="Disordered" evidence="2">
    <location>
        <begin position="223"/>
        <end position="253"/>
    </location>
</feature>
<feature type="region of interest" description="Disordered" evidence="2">
    <location>
        <begin position="318"/>
        <end position="482"/>
    </location>
</feature>
<reference evidence="4" key="1">
    <citation type="submission" date="2020-09" db="EMBL/GenBank/DDBJ databases">
        <title>Comparative genome analyses of four rice-infecting Rhizoctonia solani isolates reveal extensive enrichment of homogalacturonan modification genes.</title>
        <authorList>
            <person name="Lee D.-Y."/>
            <person name="Jeon J."/>
            <person name="Kim K.-T."/>
            <person name="Cheong K."/>
            <person name="Song H."/>
            <person name="Choi G."/>
            <person name="Ko J."/>
            <person name="Opiyo S.O."/>
            <person name="Zuo S."/>
            <person name="Madhav S."/>
            <person name="Lee Y.-H."/>
            <person name="Wang G.-L."/>
        </authorList>
    </citation>
    <scope>NUCLEOTIDE SEQUENCE</scope>
    <source>
        <strain evidence="4">AG1-IA WGL</strain>
    </source>
</reference>
<name>A0A8H7HKY7_9AGAM</name>
<evidence type="ECO:0000259" key="3">
    <source>
        <dbReference type="PROSITE" id="PS00036"/>
    </source>
</evidence>
<dbReference type="OrthoDB" id="3257643at2759"/>
<accession>A0A8H7HKY7</accession>
<dbReference type="InterPro" id="IPR004827">
    <property type="entry name" value="bZIP"/>
</dbReference>